<organism evidence="1 2">
    <name type="scientific">Candidatus Methylobacter favarea</name>
    <dbReference type="NCBI Taxonomy" id="2707345"/>
    <lineage>
        <taxon>Bacteria</taxon>
        <taxon>Pseudomonadati</taxon>
        <taxon>Pseudomonadota</taxon>
        <taxon>Gammaproteobacteria</taxon>
        <taxon>Methylococcales</taxon>
        <taxon>Methylococcaceae</taxon>
        <taxon>Methylobacter</taxon>
    </lineage>
</organism>
<gene>
    <name evidence="1" type="ORF">METHB2_230029</name>
</gene>
<name>A0A8S0XFM6_9GAMM</name>
<dbReference type="RefSeq" id="WP_174625430.1">
    <property type="nucleotide sequence ID" value="NZ_CADCXN010000051.1"/>
</dbReference>
<reference evidence="1 2" key="1">
    <citation type="submission" date="2020-02" db="EMBL/GenBank/DDBJ databases">
        <authorList>
            <person name="Hogendoorn C."/>
        </authorList>
    </citation>
    <scope>NUCLEOTIDE SEQUENCE [LARGE SCALE GENOMIC DNA]</scope>
    <source>
        <strain evidence="1">METHB21</strain>
    </source>
</reference>
<dbReference type="AlphaFoldDB" id="A0A8S0XFM6"/>
<sequence length="403" mass="46541">MNSSNGLFYSLWQGGFEGADHINSAALPLDMNVSNQHRMRVRDDYLHLQPFGIRTVRESVGWRLAERVPHHFDFSFLEPTLESAQELDIQILWTLCHYGWPLDIDIFSSEFVTRFARYAAAAAEYLAPFSSTEPVYTLINEISFLAYATCEMGLMYPYGPDLRDRSVEFKRQLVRAAIAGMEAIWKVDPRARFLHVDPLIHVIAPEGHPELAEAAEVMRLSQFQAWDMLAGTIEPELGGAAKYLDIIGVNYYHSNQWELETYKTLFWHLHDPRRRPFSKMLAEINQRYGHGRPLIIAETSHVGSGRGEWITDITEEIIAAGHEGIVIQGICLYPVLDRHGWEETKHWHRSGLWDLHPDAKGNLMRVLDKDYAKNLIEAQWKLAKMPFYQSFQPQDKSFFYKDL</sequence>
<dbReference type="EMBL" id="CADCXN010000051">
    <property type="protein sequence ID" value="CAA9890507.1"/>
    <property type="molecule type" value="Genomic_DNA"/>
</dbReference>
<evidence type="ECO:0000313" key="1">
    <source>
        <dbReference type="EMBL" id="CAA9890507.1"/>
    </source>
</evidence>
<proteinExistence type="predicted"/>
<dbReference type="Proteomes" id="UP000494216">
    <property type="component" value="Unassembled WGS sequence"/>
</dbReference>
<dbReference type="InterPro" id="IPR017853">
    <property type="entry name" value="GH"/>
</dbReference>
<protein>
    <submittedName>
        <fullName evidence="1">Amine oxidase</fullName>
    </submittedName>
</protein>
<accession>A0A8S0XFM6</accession>
<comment type="caution">
    <text evidence="1">The sequence shown here is derived from an EMBL/GenBank/DDBJ whole genome shotgun (WGS) entry which is preliminary data.</text>
</comment>
<dbReference type="Gene3D" id="3.20.20.80">
    <property type="entry name" value="Glycosidases"/>
    <property type="match status" value="1"/>
</dbReference>
<dbReference type="SUPFAM" id="SSF51445">
    <property type="entry name" value="(Trans)glycosidases"/>
    <property type="match status" value="1"/>
</dbReference>
<evidence type="ECO:0000313" key="2">
    <source>
        <dbReference type="Proteomes" id="UP000494216"/>
    </source>
</evidence>
<keyword evidence="2" id="KW-1185">Reference proteome</keyword>